<feature type="domain" description="Rho-GAP" evidence="15">
    <location>
        <begin position="1250"/>
        <end position="1443"/>
    </location>
</feature>
<evidence type="ECO:0000256" key="8">
    <source>
        <dbReference type="ARBA" id="ARBA00023034"/>
    </source>
</evidence>
<dbReference type="PANTHER" id="PTHR23175">
    <property type="entry name" value="PDZ DOMAIN-CONTAINING PROTEIN"/>
    <property type="match status" value="1"/>
</dbReference>
<dbReference type="SMART" id="SM00324">
    <property type="entry name" value="RhoGAP"/>
    <property type="match status" value="1"/>
</dbReference>
<dbReference type="PROSITE" id="PS50003">
    <property type="entry name" value="PH_DOMAIN"/>
    <property type="match status" value="1"/>
</dbReference>
<dbReference type="GO" id="GO:0000139">
    <property type="term" value="C:Golgi membrane"/>
    <property type="evidence" value="ECO:0007669"/>
    <property type="project" value="UniProtKB-SubCell"/>
</dbReference>
<dbReference type="Gene3D" id="2.30.42.10">
    <property type="match status" value="1"/>
</dbReference>
<evidence type="ECO:0000256" key="1">
    <source>
        <dbReference type="ARBA" id="ARBA00004245"/>
    </source>
</evidence>
<dbReference type="GO" id="GO:0005856">
    <property type="term" value="C:cytoskeleton"/>
    <property type="evidence" value="ECO:0007669"/>
    <property type="project" value="UniProtKB-SubCell"/>
</dbReference>
<dbReference type="CDD" id="cd01253">
    <property type="entry name" value="PH_ARHGAP21-like"/>
    <property type="match status" value="1"/>
</dbReference>
<keyword evidence="10" id="KW-0206">Cytoskeleton</keyword>
<dbReference type="GeneID" id="105028187"/>
<keyword evidence="5" id="KW-0343">GTPase activation</keyword>
<dbReference type="Pfam" id="PF00620">
    <property type="entry name" value="RhoGAP"/>
    <property type="match status" value="1"/>
</dbReference>
<keyword evidence="8" id="KW-0333">Golgi apparatus</keyword>
<feature type="region of interest" description="Disordered" evidence="12">
    <location>
        <begin position="1710"/>
        <end position="1743"/>
    </location>
</feature>
<accession>A0A3P8Z1Z5</accession>
<dbReference type="InterPro" id="IPR011993">
    <property type="entry name" value="PH-like_dom_sf"/>
</dbReference>
<organism evidence="16 17">
    <name type="scientific">Esox lucius</name>
    <name type="common">Northern pike</name>
    <dbReference type="NCBI Taxonomy" id="8010"/>
    <lineage>
        <taxon>Eukaryota</taxon>
        <taxon>Metazoa</taxon>
        <taxon>Chordata</taxon>
        <taxon>Craniata</taxon>
        <taxon>Vertebrata</taxon>
        <taxon>Euteleostomi</taxon>
        <taxon>Actinopterygii</taxon>
        <taxon>Neopterygii</taxon>
        <taxon>Teleostei</taxon>
        <taxon>Protacanthopterygii</taxon>
        <taxon>Esociformes</taxon>
        <taxon>Esocidae</taxon>
        <taxon>Esox</taxon>
    </lineage>
</organism>
<dbReference type="GeneTree" id="ENSGT00940000155406"/>
<keyword evidence="17" id="KW-1185">Reference proteome</keyword>
<dbReference type="GO" id="GO:0070161">
    <property type="term" value="C:anchoring junction"/>
    <property type="evidence" value="ECO:0007669"/>
    <property type="project" value="UniProtKB-SubCell"/>
</dbReference>
<dbReference type="GO" id="GO:0007165">
    <property type="term" value="P:signal transduction"/>
    <property type="evidence" value="ECO:0007669"/>
    <property type="project" value="InterPro"/>
</dbReference>
<comment type="subcellular location">
    <subcellularLocation>
        <location evidence="2">Cell junction</location>
    </subcellularLocation>
    <subcellularLocation>
        <location evidence="1">Cytoplasm</location>
        <location evidence="1">Cytoskeleton</location>
    </subcellularLocation>
    <subcellularLocation>
        <location evidence="3">Cytoplasmic vesicle membrane</location>
        <topology evidence="3">Peripheral membrane protein</topology>
    </subcellularLocation>
    <subcellularLocation>
        <location evidence="4">Golgi apparatus membrane</location>
        <topology evidence="4">Peripheral membrane protein</topology>
    </subcellularLocation>
</comment>
<evidence type="ECO:0008006" key="18">
    <source>
        <dbReference type="Google" id="ProtNLM"/>
    </source>
</evidence>
<evidence type="ECO:0000259" key="14">
    <source>
        <dbReference type="PROSITE" id="PS50106"/>
    </source>
</evidence>
<feature type="compositionally biased region" description="Basic and acidic residues" evidence="12">
    <location>
        <begin position="1569"/>
        <end position="1590"/>
    </location>
</feature>
<evidence type="ECO:0000256" key="9">
    <source>
        <dbReference type="ARBA" id="ARBA00023136"/>
    </source>
</evidence>
<feature type="region of interest" description="Disordered" evidence="12">
    <location>
        <begin position="963"/>
        <end position="1021"/>
    </location>
</feature>
<evidence type="ECO:0000259" key="13">
    <source>
        <dbReference type="PROSITE" id="PS50003"/>
    </source>
</evidence>
<feature type="region of interest" description="Disordered" evidence="12">
    <location>
        <begin position="1190"/>
        <end position="1238"/>
    </location>
</feature>
<dbReference type="CDD" id="cd04395">
    <property type="entry name" value="RhoGAP_ARHGAP21"/>
    <property type="match status" value="1"/>
</dbReference>
<feature type="compositionally biased region" description="Basic and acidic residues" evidence="12">
    <location>
        <begin position="1203"/>
        <end position="1225"/>
    </location>
</feature>
<evidence type="ECO:0000256" key="6">
    <source>
        <dbReference type="ARBA" id="ARBA00022490"/>
    </source>
</evidence>
<feature type="region of interest" description="Disordered" evidence="12">
    <location>
        <begin position="1483"/>
        <end position="1507"/>
    </location>
</feature>
<reference evidence="16" key="3">
    <citation type="submission" date="2025-08" db="UniProtKB">
        <authorList>
            <consortium name="Ensembl"/>
        </authorList>
    </citation>
    <scope>IDENTIFICATION</scope>
</reference>
<feature type="compositionally biased region" description="Basic and acidic residues" evidence="12">
    <location>
        <begin position="971"/>
        <end position="992"/>
    </location>
</feature>
<reference evidence="17" key="1">
    <citation type="journal article" date="2014" name="PLoS ONE">
        <title>The genome and linkage map of the northern pike (Esox lucius): conserved synteny revealed between the salmonid sister group and the Neoteleostei.</title>
        <authorList>
            <person name="Rondeau E.B."/>
            <person name="Minkley D.R."/>
            <person name="Leong J.S."/>
            <person name="Messmer A.M."/>
            <person name="Jantzen J.R."/>
            <person name="von Schalburg K.R."/>
            <person name="Lemon C."/>
            <person name="Bird N.H."/>
            <person name="Koop B.F."/>
        </authorList>
    </citation>
    <scope>NUCLEOTIDE SEQUENCE</scope>
</reference>
<dbReference type="InterPro" id="IPR001849">
    <property type="entry name" value="PH_domain"/>
</dbReference>
<dbReference type="PROSITE" id="PS50238">
    <property type="entry name" value="RHOGAP"/>
    <property type="match status" value="1"/>
</dbReference>
<feature type="compositionally biased region" description="Low complexity" evidence="12">
    <location>
        <begin position="466"/>
        <end position="476"/>
    </location>
</feature>
<dbReference type="InterPro" id="IPR000198">
    <property type="entry name" value="RhoGAP_dom"/>
</dbReference>
<dbReference type="PANTHER" id="PTHR23175:SF16">
    <property type="entry name" value="RHO GTPASE-ACTIVATING PROTEIN 21"/>
    <property type="match status" value="1"/>
</dbReference>
<dbReference type="SMART" id="SM00233">
    <property type="entry name" value="PH"/>
    <property type="match status" value="1"/>
</dbReference>
<feature type="compositionally biased region" description="Low complexity" evidence="12">
    <location>
        <begin position="1849"/>
        <end position="1858"/>
    </location>
</feature>
<feature type="region of interest" description="Disordered" evidence="12">
    <location>
        <begin position="1806"/>
        <end position="1869"/>
    </location>
</feature>
<dbReference type="SUPFAM" id="SSF48350">
    <property type="entry name" value="GTPase activation domain, GAP"/>
    <property type="match status" value="1"/>
</dbReference>
<evidence type="ECO:0000256" key="7">
    <source>
        <dbReference type="ARBA" id="ARBA00022949"/>
    </source>
</evidence>
<keyword evidence="11" id="KW-0968">Cytoplasmic vesicle</keyword>
<dbReference type="FunFam" id="1.10.555.10:FF:000014">
    <property type="entry name" value="Rho GTPase activating protein 21"/>
    <property type="match status" value="1"/>
</dbReference>
<evidence type="ECO:0000256" key="5">
    <source>
        <dbReference type="ARBA" id="ARBA00022468"/>
    </source>
</evidence>
<feature type="compositionally biased region" description="Basic and acidic residues" evidence="12">
    <location>
        <begin position="1727"/>
        <end position="1737"/>
    </location>
</feature>
<name>A0A3P8Z1Z5_ESOLU</name>
<evidence type="ECO:0000256" key="3">
    <source>
        <dbReference type="ARBA" id="ARBA00004284"/>
    </source>
</evidence>
<evidence type="ECO:0000256" key="2">
    <source>
        <dbReference type="ARBA" id="ARBA00004282"/>
    </source>
</evidence>
<dbReference type="InterPro" id="IPR036034">
    <property type="entry name" value="PDZ_sf"/>
</dbReference>
<reference evidence="16" key="2">
    <citation type="submission" date="2020-02" db="EMBL/GenBank/DDBJ databases">
        <title>Esox lucius (northern pike) genome, fEsoLuc1, primary haplotype.</title>
        <authorList>
            <person name="Myers G."/>
            <person name="Karagic N."/>
            <person name="Meyer A."/>
            <person name="Pippel M."/>
            <person name="Reichard M."/>
            <person name="Winkler S."/>
            <person name="Tracey A."/>
            <person name="Sims Y."/>
            <person name="Howe K."/>
            <person name="Rhie A."/>
            <person name="Formenti G."/>
            <person name="Durbin R."/>
            <person name="Fedrigo O."/>
            <person name="Jarvis E.D."/>
        </authorList>
    </citation>
    <scope>NUCLEOTIDE SEQUENCE [LARGE SCALE GENOMIC DNA]</scope>
</reference>
<dbReference type="CDD" id="cd06756">
    <property type="entry name" value="PDZ_ARHGAP21_23-like"/>
    <property type="match status" value="1"/>
</dbReference>
<dbReference type="GO" id="GO:0005096">
    <property type="term" value="F:GTPase activator activity"/>
    <property type="evidence" value="ECO:0007669"/>
    <property type="project" value="UniProtKB-KW"/>
</dbReference>
<keyword evidence="9" id="KW-0472">Membrane</keyword>
<evidence type="ECO:0000256" key="4">
    <source>
        <dbReference type="ARBA" id="ARBA00004395"/>
    </source>
</evidence>
<dbReference type="Pfam" id="PF15410">
    <property type="entry name" value="PH_9"/>
    <property type="match status" value="1"/>
</dbReference>
<feature type="domain" description="PH" evidence="13">
    <location>
        <begin position="1025"/>
        <end position="1139"/>
    </location>
</feature>
<dbReference type="PROSITE" id="PS50106">
    <property type="entry name" value="PDZ"/>
    <property type="match status" value="1"/>
</dbReference>
<proteinExistence type="predicted"/>
<dbReference type="Gene3D" id="2.30.29.30">
    <property type="entry name" value="Pleckstrin-homology domain (PH domain)/Phosphotyrosine-binding domain (PTB)"/>
    <property type="match status" value="1"/>
</dbReference>
<feature type="domain" description="PDZ" evidence="14">
    <location>
        <begin position="136"/>
        <end position="244"/>
    </location>
</feature>
<feature type="compositionally biased region" description="Basic and acidic residues" evidence="12">
    <location>
        <begin position="1003"/>
        <end position="1019"/>
    </location>
</feature>
<dbReference type="Pfam" id="PF17820">
    <property type="entry name" value="PDZ_6"/>
    <property type="match status" value="1"/>
</dbReference>
<evidence type="ECO:0000313" key="16">
    <source>
        <dbReference type="Ensembl" id="ENSELUP00000022831.3"/>
    </source>
</evidence>
<dbReference type="FunFam" id="2.30.42.10:FF:000066">
    <property type="entry name" value="Rho GTPase activating protein 21"/>
    <property type="match status" value="1"/>
</dbReference>
<feature type="region of interest" description="Disordered" evidence="12">
    <location>
        <begin position="766"/>
        <end position="823"/>
    </location>
</feature>
<dbReference type="Gene3D" id="1.10.555.10">
    <property type="entry name" value="Rho GTPase activation protein"/>
    <property type="match status" value="1"/>
</dbReference>
<dbReference type="Ensembl" id="ENSELUT00000033885.3">
    <property type="protein sequence ID" value="ENSELUP00000022831.3"/>
    <property type="gene ID" value="ENSELUG00000021780.3"/>
</dbReference>
<feature type="compositionally biased region" description="Polar residues" evidence="12">
    <location>
        <begin position="446"/>
        <end position="465"/>
    </location>
</feature>
<dbReference type="SUPFAM" id="SSF50156">
    <property type="entry name" value="PDZ domain-like"/>
    <property type="match status" value="1"/>
</dbReference>
<feature type="compositionally biased region" description="Basic and acidic residues" evidence="12">
    <location>
        <begin position="1548"/>
        <end position="1557"/>
    </location>
</feature>
<feature type="region of interest" description="Disordered" evidence="12">
    <location>
        <begin position="103"/>
        <end position="134"/>
    </location>
</feature>
<evidence type="ECO:0000313" key="17">
    <source>
        <dbReference type="Proteomes" id="UP000265140"/>
    </source>
</evidence>
<dbReference type="Proteomes" id="UP000265140">
    <property type="component" value="Chromosome 21"/>
</dbReference>
<dbReference type="PRINTS" id="PR00683">
    <property type="entry name" value="SPECTRINPH"/>
</dbReference>
<protein>
    <recommendedName>
        <fullName evidence="18">Rho GTPase activating protein 21a</fullName>
    </recommendedName>
</protein>
<dbReference type="GO" id="GO:0005543">
    <property type="term" value="F:phospholipid binding"/>
    <property type="evidence" value="ECO:0007669"/>
    <property type="project" value="InterPro"/>
</dbReference>
<evidence type="ECO:0000256" key="10">
    <source>
        <dbReference type="ARBA" id="ARBA00023212"/>
    </source>
</evidence>
<dbReference type="InterPro" id="IPR041681">
    <property type="entry name" value="PH_9"/>
</dbReference>
<evidence type="ECO:0000256" key="11">
    <source>
        <dbReference type="ARBA" id="ARBA00023329"/>
    </source>
</evidence>
<feature type="compositionally biased region" description="Low complexity" evidence="12">
    <location>
        <begin position="1487"/>
        <end position="1505"/>
    </location>
</feature>
<feature type="region of interest" description="Disordered" evidence="12">
    <location>
        <begin position="380"/>
        <end position="481"/>
    </location>
</feature>
<feature type="compositionally biased region" description="Polar residues" evidence="12">
    <location>
        <begin position="773"/>
        <end position="806"/>
    </location>
</feature>
<feature type="compositionally biased region" description="Pro residues" evidence="12">
    <location>
        <begin position="332"/>
        <end position="342"/>
    </location>
</feature>
<feature type="compositionally biased region" description="Low complexity" evidence="12">
    <location>
        <begin position="1615"/>
        <end position="1626"/>
    </location>
</feature>
<dbReference type="RefSeq" id="XP_010899035.3">
    <property type="nucleotide sequence ID" value="XM_010900733.5"/>
</dbReference>
<dbReference type="InterPro" id="IPR008936">
    <property type="entry name" value="Rho_GTPase_activation_prot"/>
</dbReference>
<evidence type="ECO:0000256" key="12">
    <source>
        <dbReference type="SAM" id="MobiDB-lite"/>
    </source>
</evidence>
<reference evidence="16" key="4">
    <citation type="submission" date="2025-09" db="UniProtKB">
        <authorList>
            <consortium name="Ensembl"/>
        </authorList>
    </citation>
    <scope>IDENTIFICATION</scope>
</reference>
<dbReference type="SMART" id="SM00228">
    <property type="entry name" value="PDZ"/>
    <property type="match status" value="1"/>
</dbReference>
<feature type="region of interest" description="Disordered" evidence="12">
    <location>
        <begin position="1523"/>
        <end position="1664"/>
    </location>
</feature>
<dbReference type="Gene3D" id="1.20.5.220">
    <property type="match status" value="1"/>
</dbReference>
<dbReference type="InterPro" id="IPR001478">
    <property type="entry name" value="PDZ"/>
</dbReference>
<evidence type="ECO:0000259" key="15">
    <source>
        <dbReference type="PROSITE" id="PS50238"/>
    </source>
</evidence>
<dbReference type="GO" id="GO:0030659">
    <property type="term" value="C:cytoplasmic vesicle membrane"/>
    <property type="evidence" value="ECO:0007669"/>
    <property type="project" value="UniProtKB-SubCell"/>
</dbReference>
<feature type="region of interest" description="Disordered" evidence="12">
    <location>
        <begin position="1974"/>
        <end position="2043"/>
    </location>
</feature>
<dbReference type="Bgee" id="ENSELUG00000021780">
    <property type="expression patterns" value="Expressed in brain and 13 other cell types or tissues"/>
</dbReference>
<feature type="region of interest" description="Disordered" evidence="12">
    <location>
        <begin position="294"/>
        <end position="346"/>
    </location>
</feature>
<dbReference type="SUPFAM" id="SSF50729">
    <property type="entry name" value="PH domain-like"/>
    <property type="match status" value="1"/>
</dbReference>
<feature type="region of interest" description="Disordered" evidence="12">
    <location>
        <begin position="520"/>
        <end position="572"/>
    </location>
</feature>
<sequence>MLAQRNGGVSAGGSGSAVPLKDCPDLVDLVDVEVGCSPSAGNCPWARLAGFEGCMSEPYCLWFQLLARAYWGEVELGLRGKTDRRVSWGRLREASRRNCVLSRAKQKDGHYQSEASATGSPGGGEEEPFSWPGPKTLRLQRTSQGFGFTLRHFIVYPPESAVHSSLKDEDNGSQGRQRNRLEPMDTIFVKQVKEGGPAHRAGLCTGDRIVKVNGESIIGKTYSQVISLIQNSDTLLELCVMPKDEDILQLAYSQDAYLKGNEAYSGNAQNIPEPPPICYPRIEPKATGMAQVLDPSTSTEGPRGGRPVLAGRQGTSISTPGHTDMGYRMDIPVPPSPPPPQDPKSQTVVCVCNDSVRTVVVPPDPVADQGLLCVARAGPGHRTEENRYGSPLDLSTQPRPLVASGPPGTSQLHHPLIPTRPKEPSVFSADGSRSSLNHPEKKHLTPSPQTQASDTFPSPNSPNHYTPSPSSPATPTRQNIDWRNYTTYKDYIDAKRLHTYGCRTIQERLDSLRAASDPNSAYALRLGPPPSTSSQQSPAGSQVRRRSVSHDRVTYQGATVAPLRSASQEKLGGVEQERTALPRHWPRSASQDALPSLAPIGTGKPRAHSCDYLGRQNEPASVLGERGVGGNSRAELEDQLLLYKGEEVRTSRQGAVLKQLPQPHRTSMLNATSVFTKSTTEVPSRTDSLALTALSRPSRLPVKNSTLEPLQPTLPYTQGPGNHNALDLIKYHRAVMVGNHLGYSTSPLQQLHFRVRADSLQEESGAGKVGLSARSSSCSGPSQVPVQRQQALSTTSSSTFNRTVTPRSKVPDPVQSNGKPVEGPDATVVVLRRNKNSGPLPIRHPSYILAVNDTDRDMQTEAGTTASKTASDCWLPNNTKQEVTMRRLGEQRKTSCSSNLDDSLDSIPFIDEPSSPSIDHDTGHIPASAVISVTPIINTIPPSPISPSLFIRRQLSHDHDSLRFTTIESDSGTKTERSKSYDEGLDNYREARQIPGLKGLRKAMPDKSSEDSGSRRDSSTDFFSDATKEGMLHFRQINMDKSKRVTVGMRSWKQMYAVLRGHYLCLYKDKKDVQANTNFLVEHEPLPISIKACLIDISYSDTKRKNVLRLTTSDCEYLFQAEDREDMLAWIKVIQENSNLNEENADFTSRDLISRKIKEYNTLMSPTGSKTEASPKPSRQSLSIRQTLLGGKGDTKCLSPHSPKVEEDRKNMHKDDTSPPKDKGTWRKGIPGLMRKPFERKPTPGITFGVRLDDCPPAVTNRFVPLIVEVCCNLVEERGLEYTGIYRVPGNNAAISNMQEELNNKGMNDIDIQDDKWRDLNVISSLLKSFFRKLPEPLFTNEKYADFIEANRTEDPVERLKLLKRMLHELPDHHYETIKFLSAHLKTVADNSEKNKMEPRNLAIVFGPTLVRTSEDNMTHMVTHMPDQYKIVETLIQHYDWFFTEEGNGEPVTIVQYEKAVECQPVPNIDHLLTNIGRTTACQGEVSDSTTSDSAKSKGSWGSGKDQCNREHLVSSIFAAANRKRKKLKDKPQPSSSDDDLDSVFLKNEQKNHRDTEVELEPESSASADVKEQAKIEKDNGREIDLTSKGKKEHRPSFFLREKPSSRQPSSAFCSSPKNSGSPSLSYHTAPLGKSSLLDPLSQLDEHSSDLGTMSSGASVPRARPKKWLSGTAAPDLSAAGASAGAEVSSITSDYSTTSSITFLTAADSSTLSPEVQGGDEADDERSELISEGRPMETDSESDFPVFATGCCRQGLDAALELTQTRRGPEMTYPAAVDGSMTPKLEPRRLFPSHRLIECDTLSRRRSLRQKTDSESSVEGGAGSGERADGTAESTRLSRVLEVMKKGQSTGSLSSSSRSETERPPEPTWRLKITERLKFRLRPSADDMFGLGAQKSRSSLETRSKKKNIRRRHTMGGQRDFAELAVINDWREQGGVDQAAELSAMDRLKPKCSSQDFSIRDWIARERCRAGVSEFSLDTPPKAVPEGDRPEAQGTTPKRPSPSSSPGLRPMVGEQVNGSGPQGKSKASLNLAADDAHPHKLSGAQVVRSRFYQYL</sequence>
<dbReference type="InterPro" id="IPR041489">
    <property type="entry name" value="PDZ_6"/>
</dbReference>
<keyword evidence="6" id="KW-0963">Cytoplasm</keyword>
<dbReference type="InterPro" id="IPR001605">
    <property type="entry name" value="PH_dom-spectrin-type"/>
</dbReference>
<keyword evidence="7" id="KW-0965">Cell junction</keyword>